<dbReference type="Pfam" id="PF14111">
    <property type="entry name" value="DUF4283"/>
    <property type="match status" value="1"/>
</dbReference>
<proteinExistence type="predicted"/>
<sequence length="122" mass="14251">NTIQHFRIATIQCATMEHPNLEGLSLHEEEEGFRFDFEEDEDEQVDLRWCLVGRFICERAIHFNSMKVRMADLWKPVRGVTIKETTAGKFLFHFAHPIDMEAVLNGGPWTFDNNMLILEQAQ</sequence>
<dbReference type="PANTHER" id="PTHR31286">
    <property type="entry name" value="GLYCINE-RICH CELL WALL STRUCTURAL PROTEIN 1.8-LIKE"/>
    <property type="match status" value="1"/>
</dbReference>
<dbReference type="InterPro" id="IPR040256">
    <property type="entry name" value="At4g02000-like"/>
</dbReference>
<evidence type="ECO:0000313" key="3">
    <source>
        <dbReference type="Proteomes" id="UP000265520"/>
    </source>
</evidence>
<keyword evidence="3" id="KW-1185">Reference proteome</keyword>
<dbReference type="Proteomes" id="UP000265520">
    <property type="component" value="Unassembled WGS sequence"/>
</dbReference>
<organism evidence="2 3">
    <name type="scientific">Trifolium medium</name>
    <dbReference type="NCBI Taxonomy" id="97028"/>
    <lineage>
        <taxon>Eukaryota</taxon>
        <taxon>Viridiplantae</taxon>
        <taxon>Streptophyta</taxon>
        <taxon>Embryophyta</taxon>
        <taxon>Tracheophyta</taxon>
        <taxon>Spermatophyta</taxon>
        <taxon>Magnoliopsida</taxon>
        <taxon>eudicotyledons</taxon>
        <taxon>Gunneridae</taxon>
        <taxon>Pentapetalae</taxon>
        <taxon>rosids</taxon>
        <taxon>fabids</taxon>
        <taxon>Fabales</taxon>
        <taxon>Fabaceae</taxon>
        <taxon>Papilionoideae</taxon>
        <taxon>50 kb inversion clade</taxon>
        <taxon>NPAAA clade</taxon>
        <taxon>Hologalegina</taxon>
        <taxon>IRL clade</taxon>
        <taxon>Trifolieae</taxon>
        <taxon>Trifolium</taxon>
    </lineage>
</organism>
<reference evidence="2 3" key="1">
    <citation type="journal article" date="2018" name="Front. Plant Sci.">
        <title>Red Clover (Trifolium pratense) and Zigzag Clover (T. medium) - A Picture of Genomic Similarities and Differences.</title>
        <authorList>
            <person name="Dluhosova J."/>
            <person name="Istvanek J."/>
            <person name="Nedelnik J."/>
            <person name="Repkova J."/>
        </authorList>
    </citation>
    <scope>NUCLEOTIDE SEQUENCE [LARGE SCALE GENOMIC DNA]</scope>
    <source>
        <strain evidence="3">cv. 10/8</strain>
        <tissue evidence="2">Leaf</tissue>
    </source>
</reference>
<name>A0A392PZL5_9FABA</name>
<dbReference type="EMBL" id="LXQA010103469">
    <property type="protein sequence ID" value="MCI17009.1"/>
    <property type="molecule type" value="Genomic_DNA"/>
</dbReference>
<feature type="non-terminal residue" evidence="2">
    <location>
        <position position="1"/>
    </location>
</feature>
<dbReference type="AlphaFoldDB" id="A0A392PZL5"/>
<evidence type="ECO:0000259" key="1">
    <source>
        <dbReference type="Pfam" id="PF14111"/>
    </source>
</evidence>
<protein>
    <recommendedName>
        <fullName evidence="1">DUF4283 domain-containing protein</fullName>
    </recommendedName>
</protein>
<feature type="non-terminal residue" evidence="2">
    <location>
        <position position="122"/>
    </location>
</feature>
<accession>A0A392PZL5</accession>
<comment type="caution">
    <text evidence="2">The sequence shown here is derived from an EMBL/GenBank/DDBJ whole genome shotgun (WGS) entry which is preliminary data.</text>
</comment>
<dbReference type="PANTHER" id="PTHR31286:SF153">
    <property type="entry name" value="DUF4283 DOMAIN PROTEIN"/>
    <property type="match status" value="1"/>
</dbReference>
<feature type="domain" description="DUF4283" evidence="1">
    <location>
        <begin position="46"/>
        <end position="120"/>
    </location>
</feature>
<evidence type="ECO:0000313" key="2">
    <source>
        <dbReference type="EMBL" id="MCI17009.1"/>
    </source>
</evidence>
<dbReference type="InterPro" id="IPR025558">
    <property type="entry name" value="DUF4283"/>
</dbReference>